<evidence type="ECO:0000313" key="3">
    <source>
        <dbReference type="Proteomes" id="UP000095282"/>
    </source>
</evidence>
<protein>
    <submittedName>
        <fullName evidence="4">Helitron_like_N domain-containing protein</fullName>
    </submittedName>
</protein>
<dbReference type="AlphaFoldDB" id="A0A1I7UWB1"/>
<feature type="compositionally biased region" description="Acidic residues" evidence="1">
    <location>
        <begin position="413"/>
        <end position="425"/>
    </location>
</feature>
<dbReference type="Pfam" id="PF14214">
    <property type="entry name" value="Helitron_like_N"/>
    <property type="match status" value="1"/>
</dbReference>
<feature type="region of interest" description="Disordered" evidence="1">
    <location>
        <begin position="397"/>
        <end position="425"/>
    </location>
</feature>
<proteinExistence type="predicted"/>
<reference evidence="4" key="1">
    <citation type="submission" date="2016-11" db="UniProtKB">
        <authorList>
            <consortium name="WormBaseParasite"/>
        </authorList>
    </citation>
    <scope>IDENTIFICATION</scope>
</reference>
<evidence type="ECO:0000256" key="1">
    <source>
        <dbReference type="SAM" id="MobiDB-lite"/>
    </source>
</evidence>
<accession>A0A1I7UWB1</accession>
<dbReference type="WBParaSite" id="Csp11.Scaffold630.g19988.t2">
    <property type="protein sequence ID" value="Csp11.Scaffold630.g19988.t2"/>
    <property type="gene ID" value="Csp11.Scaffold630.g19988"/>
</dbReference>
<dbReference type="eggNOG" id="KOG0987">
    <property type="taxonomic scope" value="Eukaryota"/>
</dbReference>
<dbReference type="STRING" id="1561998.A0A1I7UWB1"/>
<dbReference type="InterPro" id="IPR025476">
    <property type="entry name" value="Helitron_helicase-like"/>
</dbReference>
<name>A0A1I7UWB1_9PELO</name>
<organism evidence="3 4">
    <name type="scientific">Caenorhabditis tropicalis</name>
    <dbReference type="NCBI Taxonomy" id="1561998"/>
    <lineage>
        <taxon>Eukaryota</taxon>
        <taxon>Metazoa</taxon>
        <taxon>Ecdysozoa</taxon>
        <taxon>Nematoda</taxon>
        <taxon>Chromadorea</taxon>
        <taxon>Rhabditida</taxon>
        <taxon>Rhabditina</taxon>
        <taxon>Rhabditomorpha</taxon>
        <taxon>Rhabditoidea</taxon>
        <taxon>Rhabditidae</taxon>
        <taxon>Peloderinae</taxon>
        <taxon>Caenorhabditis</taxon>
    </lineage>
</organism>
<feature type="domain" description="Helitron helicase-like" evidence="2">
    <location>
        <begin position="8"/>
        <end position="93"/>
    </location>
</feature>
<keyword evidence="3" id="KW-1185">Reference proteome</keyword>
<dbReference type="Proteomes" id="UP000095282">
    <property type="component" value="Unplaced"/>
</dbReference>
<evidence type="ECO:0000313" key="4">
    <source>
        <dbReference type="WBParaSite" id="Csp11.Scaffold630.g19988.t2"/>
    </source>
</evidence>
<evidence type="ECO:0000259" key="2">
    <source>
        <dbReference type="Pfam" id="PF14214"/>
    </source>
</evidence>
<sequence>MLDQKFKGKKKLGMLVTMPSTVPGTSKYQKELVMSAVTISNTLGNPHLFITFTGNPMWPEIKRECAANKCDWSDIPEVVNRVFILKTRVYRQSSCLPDLWVHGTDHLCTTDQYVAAFMESRGLLEKSLPDPTDAPDNSNKDHSSISDVLFTSYPQTVFLESRNDPCPFCGALAFPSERLRSCCKNGAVYVDPIKTSPESLKNIFQGKFGKWLIASNAAFSMASISYTRQNQKAHGVNSMKIKGVVSFHPSALHSNDPQEPRYANFICSECTNKALKRVFDGIQDYLNANNTLYCCYKSMSELEEEYLKDCDEPDSTSDALKFRIVSPTELNEKDAKALAHHEGVYAKPNQGTGGWALHKFPRWTAKGPRPTYEMRKEEHILNLKNIGEDPRHYYETLNEHNGATGGFLSENNQDSEDEDEQDPMK</sequence>